<reference evidence="2 3" key="1">
    <citation type="submission" date="2021-04" db="EMBL/GenBank/DDBJ databases">
        <title>Nocardia tengchongensis.</title>
        <authorList>
            <person name="Zhuang k."/>
            <person name="Ran Y."/>
            <person name="Li W."/>
        </authorList>
    </citation>
    <scope>NUCLEOTIDE SEQUENCE [LARGE SCALE GENOMIC DNA]</scope>
    <source>
        <strain evidence="2 3">CFH S0057</strain>
    </source>
</reference>
<keyword evidence="1" id="KW-0812">Transmembrane</keyword>
<proteinExistence type="predicted"/>
<dbReference type="EMBL" id="CP074371">
    <property type="protein sequence ID" value="QVI18840.1"/>
    <property type="molecule type" value="Genomic_DNA"/>
</dbReference>
<sequence>MTGNWWRYTVLHQMSRSPASAAVVFTVAADGTQIITFPKLNWAWFTITLAAVLSIGIALIILIDHAQFDDPVAPAPNPPASCQLFCPEPT</sequence>
<protein>
    <submittedName>
        <fullName evidence="2">Uncharacterized protein</fullName>
    </submittedName>
</protein>
<dbReference type="Proteomes" id="UP000683310">
    <property type="component" value="Chromosome"/>
</dbReference>
<evidence type="ECO:0000313" key="2">
    <source>
        <dbReference type="EMBL" id="QVI18840.1"/>
    </source>
</evidence>
<keyword evidence="1" id="KW-1133">Transmembrane helix</keyword>
<name>A0ABX8CJX0_9NOCA</name>
<gene>
    <name evidence="2" type="ORF">KHQ06_20220</name>
</gene>
<keyword evidence="1" id="KW-0472">Membrane</keyword>
<organism evidence="2 3">
    <name type="scientific">Nocardia tengchongensis</name>
    <dbReference type="NCBI Taxonomy" id="2055889"/>
    <lineage>
        <taxon>Bacteria</taxon>
        <taxon>Bacillati</taxon>
        <taxon>Actinomycetota</taxon>
        <taxon>Actinomycetes</taxon>
        <taxon>Mycobacteriales</taxon>
        <taxon>Nocardiaceae</taxon>
        <taxon>Nocardia</taxon>
    </lineage>
</organism>
<accession>A0ABX8CJX0</accession>
<evidence type="ECO:0000313" key="3">
    <source>
        <dbReference type="Proteomes" id="UP000683310"/>
    </source>
</evidence>
<evidence type="ECO:0000256" key="1">
    <source>
        <dbReference type="SAM" id="Phobius"/>
    </source>
</evidence>
<keyword evidence="3" id="KW-1185">Reference proteome</keyword>
<feature type="transmembrane region" description="Helical" evidence="1">
    <location>
        <begin position="41"/>
        <end position="63"/>
    </location>
</feature>